<evidence type="ECO:0000313" key="1">
    <source>
        <dbReference type="EMBL" id="GGN77910.1"/>
    </source>
</evidence>
<gene>
    <name evidence="1" type="ORF">GCM10011610_24910</name>
</gene>
<comment type="caution">
    <text evidence="1">The sequence shown here is derived from an EMBL/GenBank/DDBJ whole genome shotgun (WGS) entry which is preliminary data.</text>
</comment>
<evidence type="ECO:0000313" key="2">
    <source>
        <dbReference type="Proteomes" id="UP000658127"/>
    </source>
</evidence>
<accession>A0ABQ2KAR6</accession>
<dbReference type="PROSITE" id="PS51257">
    <property type="entry name" value="PROKAR_LIPOPROTEIN"/>
    <property type="match status" value="1"/>
</dbReference>
<name>A0ABQ2KAR6_9NOCA</name>
<proteinExistence type="predicted"/>
<sequence>MHSHRVPGKLRLVRRLILLITAAMIVVACQREEAADSMPTGGFWSTAAVSDQEKLTVLRKVRAIDVCALLPRAALGGLGEVRTVDNVGPDQCRVNIAVDGHLTGIDATWSAGVMFSGEPTMDAPVTEQAMGDVRVLFDDEPAQSDDPQVRGSCQAWARFVSGADLSMSVRAPQDACATTEALLRIALVEWRKEPAQGSSPDSDRTVVTGADPCAVAPFLGVRVPVADQRVATCKLTVDGRDAIITYDYNEERTILDDLPAFTVGARQVYRFDTAGAQPGLASLSAVVGPPLAAGATDALLGPRVPTVSVTADSAVAEKIMRETLPLLN</sequence>
<organism evidence="1 2">
    <name type="scientific">Nocardia rhizosphaerihabitans</name>
    <dbReference type="NCBI Taxonomy" id="1691570"/>
    <lineage>
        <taxon>Bacteria</taxon>
        <taxon>Bacillati</taxon>
        <taxon>Actinomycetota</taxon>
        <taxon>Actinomycetes</taxon>
        <taxon>Mycobacteriales</taxon>
        <taxon>Nocardiaceae</taxon>
        <taxon>Nocardia</taxon>
    </lineage>
</organism>
<keyword evidence="2" id="KW-1185">Reference proteome</keyword>
<reference evidence="2" key="1">
    <citation type="journal article" date="2019" name="Int. J. Syst. Evol. Microbiol.">
        <title>The Global Catalogue of Microorganisms (GCM) 10K type strain sequencing project: providing services to taxonomists for standard genome sequencing and annotation.</title>
        <authorList>
            <consortium name="The Broad Institute Genomics Platform"/>
            <consortium name="The Broad Institute Genome Sequencing Center for Infectious Disease"/>
            <person name="Wu L."/>
            <person name="Ma J."/>
        </authorList>
    </citation>
    <scope>NUCLEOTIDE SEQUENCE [LARGE SCALE GENOMIC DNA]</scope>
    <source>
        <strain evidence="2">CGMCC 4.7329</strain>
    </source>
</reference>
<dbReference type="Proteomes" id="UP000658127">
    <property type="component" value="Unassembled WGS sequence"/>
</dbReference>
<dbReference type="EMBL" id="BMNE01000002">
    <property type="protein sequence ID" value="GGN77910.1"/>
    <property type="molecule type" value="Genomic_DNA"/>
</dbReference>
<protein>
    <submittedName>
        <fullName evidence="1">Uncharacterized protein</fullName>
    </submittedName>
</protein>